<evidence type="ECO:0000259" key="2">
    <source>
        <dbReference type="Pfam" id="PF07435"/>
    </source>
</evidence>
<dbReference type="OrthoDB" id="2382185at2"/>
<dbReference type="AlphaFoldDB" id="A0A5C8NQG9"/>
<protein>
    <recommendedName>
        <fullName evidence="2">Regulatory protein YycH domain-containing protein</fullName>
    </recommendedName>
</protein>
<dbReference type="CDD" id="cd15787">
    <property type="entry name" value="YycH_N"/>
    <property type="match status" value="1"/>
</dbReference>
<keyword evidence="1" id="KW-1133">Transmembrane helix</keyword>
<evidence type="ECO:0000313" key="4">
    <source>
        <dbReference type="Proteomes" id="UP000321574"/>
    </source>
</evidence>
<feature type="transmembrane region" description="Helical" evidence="1">
    <location>
        <begin position="9"/>
        <end position="26"/>
    </location>
</feature>
<dbReference type="Proteomes" id="UP000321574">
    <property type="component" value="Unassembled WGS sequence"/>
</dbReference>
<gene>
    <name evidence="3" type="ORF">FHP05_11170</name>
</gene>
<reference evidence="3 4" key="1">
    <citation type="submission" date="2019-06" db="EMBL/GenBank/DDBJ databases">
        <title>Cerasibacillus sp. nov., isolated from maize field.</title>
        <authorList>
            <person name="Lin S.-Y."/>
            <person name="Tsai C.-F."/>
            <person name="Young C.-C."/>
        </authorList>
    </citation>
    <scope>NUCLEOTIDE SEQUENCE [LARGE SCALE GENOMIC DNA]</scope>
    <source>
        <strain evidence="3 4">CC-CFT480</strain>
    </source>
</reference>
<feature type="domain" description="Regulatory protein YycH" evidence="2">
    <location>
        <begin position="4"/>
        <end position="436"/>
    </location>
</feature>
<comment type="caution">
    <text evidence="3">The sequence shown here is derived from an EMBL/GenBank/DDBJ whole genome shotgun (WGS) entry which is preliminary data.</text>
</comment>
<keyword evidence="4" id="KW-1185">Reference proteome</keyword>
<dbReference type="Gene3D" id="3.30.310.160">
    <property type="entry name" value="YycH protein, domain 2"/>
    <property type="match status" value="1"/>
</dbReference>
<accession>A0A5C8NQG9</accession>
<dbReference type="EMBL" id="VDUW01000008">
    <property type="protein sequence ID" value="TXL63367.1"/>
    <property type="molecule type" value="Genomic_DNA"/>
</dbReference>
<keyword evidence="1" id="KW-0812">Transmembrane</keyword>
<name>A0A5C8NQG9_9BACI</name>
<dbReference type="Gene3D" id="3.10.450.310">
    <property type="match status" value="1"/>
</dbReference>
<dbReference type="Pfam" id="PF07435">
    <property type="entry name" value="YycH"/>
    <property type="match status" value="1"/>
</dbReference>
<evidence type="ECO:0000256" key="1">
    <source>
        <dbReference type="SAM" id="Phobius"/>
    </source>
</evidence>
<dbReference type="InterPro" id="IPR042274">
    <property type="entry name" value="YycH/YycI_2"/>
</dbReference>
<proteinExistence type="predicted"/>
<keyword evidence="1" id="KW-0472">Membrane</keyword>
<organism evidence="3 4">
    <name type="scientific">Cerasibacillus terrae</name>
    <dbReference type="NCBI Taxonomy" id="2498845"/>
    <lineage>
        <taxon>Bacteria</taxon>
        <taxon>Bacillati</taxon>
        <taxon>Bacillota</taxon>
        <taxon>Bacilli</taxon>
        <taxon>Bacillales</taxon>
        <taxon>Bacillaceae</taxon>
        <taxon>Cerasibacillus</taxon>
    </lineage>
</organism>
<sequence>MKIEVIKTYVLFILVGLSIILTYNIWTYQPNFELYDDKGETYVPEVDFYLDGKTVTVNDVVIPTNILFHDEGKHYGFRQSVDEIRLFKDMQTWVLYNFSAGEFTGLPKGNRQVEIRFPTPLPLETMSDFFNFNEKVRNIPTWSFERIFITFEKDQSSMRLHFPSIDGKQQAVATIQQPEKITLLQKYMNKKGNLQEYITFQENSVRPIYLLKDPVQKARRSLSVDVEELNRAPSKLINALFSDPSVVTRNFSKGNIANYTDGRRQMQVGQHRMSMEFTNPSQVDMKDSMKPIELIDKSIENINEHKGWTEEFHLESLDMSEQKVKFLMYNNGVPILGGNDSQIIQEWYKQILFKYKRPLFQISDKIDEEMIELESGLSVVNYLNNQSKYDLDYITDIRVGYDLVYRDISSYIILLEPSWFINYKDSWVKIDMNEEEKEVN</sequence>
<dbReference type="InterPro" id="IPR009996">
    <property type="entry name" value="YycH"/>
</dbReference>
<evidence type="ECO:0000313" key="3">
    <source>
        <dbReference type="EMBL" id="TXL63367.1"/>
    </source>
</evidence>
<dbReference type="RefSeq" id="WP_147668270.1">
    <property type="nucleotide sequence ID" value="NZ_VDUW01000008.1"/>
</dbReference>